<reference evidence="2 3" key="1">
    <citation type="journal article" date="2015" name="Genome Announc.">
        <title>Complete Genome Sequence of Corynebacterium camporealensis DSM 44610, Isolated from the Milk of a Manchega Sheep with Subclinical Mastitis.</title>
        <authorList>
            <person name="Ruckert C."/>
            <person name="Albersmeier A."/>
            <person name="Winkler A."/>
            <person name="Tauch A."/>
        </authorList>
    </citation>
    <scope>NUCLEOTIDE SEQUENCE [LARGE SCALE GENOMIC DNA]</scope>
    <source>
        <strain evidence="2 3">DSM 44610</strain>
    </source>
</reference>
<dbReference type="STRING" id="161896.UL81_06525"/>
<dbReference type="GO" id="GO:0052873">
    <property type="term" value="F:FMN reductase (NADPH) activity"/>
    <property type="evidence" value="ECO:0007669"/>
    <property type="project" value="UniProtKB-EC"/>
</dbReference>
<dbReference type="InterPro" id="IPR005025">
    <property type="entry name" value="FMN_Rdtase-like_dom"/>
</dbReference>
<dbReference type="EC" id="1.5.1.38" evidence="2"/>
<evidence type="ECO:0000313" key="3">
    <source>
        <dbReference type="Proteomes" id="UP000033566"/>
    </source>
</evidence>
<dbReference type="PANTHER" id="PTHR43408">
    <property type="entry name" value="FMN REDUCTASE (NADPH)"/>
    <property type="match status" value="1"/>
</dbReference>
<dbReference type="Proteomes" id="UP000033566">
    <property type="component" value="Chromosome"/>
</dbReference>
<name>A0A0F6QYJ0_9CORY</name>
<protein>
    <submittedName>
        <fullName evidence="2">LLM-partnered FMN reductase, CE1759 family</fullName>
        <ecNumber evidence="2">1.5.1.38</ecNumber>
    </submittedName>
</protein>
<evidence type="ECO:0000313" key="2">
    <source>
        <dbReference type="EMBL" id="AKE39268.1"/>
    </source>
</evidence>
<keyword evidence="2" id="KW-0560">Oxidoreductase</keyword>
<dbReference type="OrthoDB" id="1643408at2"/>
<keyword evidence="3" id="KW-1185">Reference proteome</keyword>
<dbReference type="SUPFAM" id="SSF52218">
    <property type="entry name" value="Flavoproteins"/>
    <property type="match status" value="1"/>
</dbReference>
<dbReference type="AlphaFoldDB" id="A0A0F6QYJ0"/>
<sequence>MRSLVLVTAGLSTPSTTRQLGDALVDATTAHISARGEGVDVTVIELRDLAAELADAMTNWTAATPQLDAAKRALSTADGLIAVTPVFQGSYSGLFKMFFDTLEPDALDELPTMIAATGGSSRHALVLDYALRPLLSYLHAVVVPTGIFQATEDFGTVEGERTRQRITRAARQLADGMVTPTDRVAGMNGADEQPRRTGLDVEEDFVPFNQLLHGHNGETKD</sequence>
<dbReference type="Pfam" id="PF03358">
    <property type="entry name" value="FMN_red"/>
    <property type="match status" value="1"/>
</dbReference>
<organism evidence="2 3">
    <name type="scientific">Corynebacterium camporealensis</name>
    <dbReference type="NCBI Taxonomy" id="161896"/>
    <lineage>
        <taxon>Bacteria</taxon>
        <taxon>Bacillati</taxon>
        <taxon>Actinomycetota</taxon>
        <taxon>Actinomycetes</taxon>
        <taxon>Mycobacteriales</taxon>
        <taxon>Corynebacteriaceae</taxon>
        <taxon>Corynebacterium</taxon>
    </lineage>
</organism>
<accession>A0A0F6QYJ0</accession>
<dbReference type="KEGG" id="ccj:UL81_06525"/>
<gene>
    <name evidence="2" type="ORF">UL81_06525</name>
</gene>
<dbReference type="EMBL" id="CP011311">
    <property type="protein sequence ID" value="AKE39268.1"/>
    <property type="molecule type" value="Genomic_DNA"/>
</dbReference>
<dbReference type="InterPro" id="IPR029039">
    <property type="entry name" value="Flavoprotein-like_sf"/>
</dbReference>
<proteinExistence type="predicted"/>
<evidence type="ECO:0000259" key="1">
    <source>
        <dbReference type="Pfam" id="PF03358"/>
    </source>
</evidence>
<dbReference type="PANTHER" id="PTHR43408:SF2">
    <property type="entry name" value="FMN REDUCTASE (NADPH)"/>
    <property type="match status" value="1"/>
</dbReference>
<dbReference type="HOGENOM" id="CLU_055322_3_1_11"/>
<feature type="domain" description="NADPH-dependent FMN reductase-like" evidence="1">
    <location>
        <begin position="5"/>
        <end position="151"/>
    </location>
</feature>
<dbReference type="NCBIfam" id="TIGR04037">
    <property type="entry name" value="LLM_duo_CE1759"/>
    <property type="match status" value="1"/>
</dbReference>
<dbReference type="PATRIC" id="fig|161896.4.peg.1281"/>
<dbReference type="InterPro" id="IPR023932">
    <property type="entry name" value="CE1759_FMN_reduct"/>
</dbReference>
<dbReference type="InterPro" id="IPR051814">
    <property type="entry name" value="NAD(P)H-dep_FMN_reductase"/>
</dbReference>
<dbReference type="Gene3D" id="3.40.50.360">
    <property type="match status" value="1"/>
</dbReference>
<dbReference type="RefSeq" id="WP_035104790.1">
    <property type="nucleotide sequence ID" value="NZ_CP011311.1"/>
</dbReference>